<reference evidence="4 5" key="2">
    <citation type="submission" date="2019-01" db="EMBL/GenBank/DDBJ databases">
        <title>The decoding of complex shrimp genome reveals the adaptation for benthos swimmer, frequently molting mechanism and breeding impact on genome.</title>
        <authorList>
            <person name="Sun Y."/>
            <person name="Gao Y."/>
            <person name="Yu Y."/>
        </authorList>
    </citation>
    <scope>NUCLEOTIDE SEQUENCE [LARGE SCALE GENOMIC DNA]</scope>
    <source>
        <tissue evidence="4">Muscle</tissue>
    </source>
</reference>
<dbReference type="STRING" id="6689.A0A423T6Z3"/>
<sequence>MCSGGRVFLEMDALVMATFGSSSPPHHLIISELLPSTEQYLTYDGSLTVPGCYETVTWILPNKPIYISFAQMRNLRRLKQGTSDFRRNAPLPTTSGAPICPPTAPSGPTLSSRAGWVGNATPPSLDFIIKQTSGFIPDLKRPIRSRGA</sequence>
<evidence type="ECO:0000313" key="5">
    <source>
        <dbReference type="Proteomes" id="UP000283509"/>
    </source>
</evidence>
<dbReference type="SUPFAM" id="SSF51069">
    <property type="entry name" value="Carbonic anhydrase"/>
    <property type="match status" value="1"/>
</dbReference>
<gene>
    <name evidence="4" type="ORF">C7M84_009359</name>
</gene>
<evidence type="ECO:0000313" key="4">
    <source>
        <dbReference type="EMBL" id="ROT72241.1"/>
    </source>
</evidence>
<comment type="similarity">
    <text evidence="1">Belongs to the alpha-carbonic anhydrase family.</text>
</comment>
<protein>
    <submittedName>
        <fullName evidence="4">Putative carbonic anhydrase</fullName>
    </submittedName>
</protein>
<dbReference type="Gene3D" id="3.10.200.10">
    <property type="entry name" value="Alpha carbonic anhydrase"/>
    <property type="match status" value="1"/>
</dbReference>
<dbReference type="PROSITE" id="PS51144">
    <property type="entry name" value="ALPHA_CA_2"/>
    <property type="match status" value="1"/>
</dbReference>
<dbReference type="InterPro" id="IPR023561">
    <property type="entry name" value="Carbonic_anhydrase_a-class"/>
</dbReference>
<proteinExistence type="inferred from homology"/>
<dbReference type="GO" id="GO:0004089">
    <property type="term" value="F:carbonate dehydratase activity"/>
    <property type="evidence" value="ECO:0007669"/>
    <property type="project" value="InterPro"/>
</dbReference>
<reference evidence="4 5" key="1">
    <citation type="submission" date="2018-04" db="EMBL/GenBank/DDBJ databases">
        <authorList>
            <person name="Zhang X."/>
            <person name="Yuan J."/>
            <person name="Li F."/>
            <person name="Xiang J."/>
        </authorList>
    </citation>
    <scope>NUCLEOTIDE SEQUENCE [LARGE SCALE GENOMIC DNA]</scope>
    <source>
        <tissue evidence="4">Muscle</tissue>
    </source>
</reference>
<dbReference type="GO" id="GO:0006730">
    <property type="term" value="P:one-carbon metabolic process"/>
    <property type="evidence" value="ECO:0007669"/>
    <property type="project" value="TreeGrafter"/>
</dbReference>
<comment type="caution">
    <text evidence="4">The sequence shown here is derived from an EMBL/GenBank/DDBJ whole genome shotgun (WGS) entry which is preliminary data.</text>
</comment>
<organism evidence="4 5">
    <name type="scientific">Penaeus vannamei</name>
    <name type="common">Whiteleg shrimp</name>
    <name type="synonym">Litopenaeus vannamei</name>
    <dbReference type="NCBI Taxonomy" id="6689"/>
    <lineage>
        <taxon>Eukaryota</taxon>
        <taxon>Metazoa</taxon>
        <taxon>Ecdysozoa</taxon>
        <taxon>Arthropoda</taxon>
        <taxon>Crustacea</taxon>
        <taxon>Multicrustacea</taxon>
        <taxon>Malacostraca</taxon>
        <taxon>Eumalacostraca</taxon>
        <taxon>Eucarida</taxon>
        <taxon>Decapoda</taxon>
        <taxon>Dendrobranchiata</taxon>
        <taxon>Penaeoidea</taxon>
        <taxon>Penaeidae</taxon>
        <taxon>Penaeus</taxon>
    </lineage>
</organism>
<dbReference type="Proteomes" id="UP000283509">
    <property type="component" value="Unassembled WGS sequence"/>
</dbReference>
<name>A0A423T6Z3_PENVA</name>
<dbReference type="AlphaFoldDB" id="A0A423T6Z3"/>
<accession>A0A423T6Z3</accession>
<keyword evidence="5" id="KW-1185">Reference proteome</keyword>
<dbReference type="OrthoDB" id="5978072at2759"/>
<dbReference type="EMBL" id="QCYY01002187">
    <property type="protein sequence ID" value="ROT72241.1"/>
    <property type="molecule type" value="Genomic_DNA"/>
</dbReference>
<evidence type="ECO:0000256" key="2">
    <source>
        <dbReference type="SAM" id="MobiDB-lite"/>
    </source>
</evidence>
<evidence type="ECO:0000259" key="3">
    <source>
        <dbReference type="PROSITE" id="PS51144"/>
    </source>
</evidence>
<dbReference type="Pfam" id="PF00194">
    <property type="entry name" value="Carb_anhydrase"/>
    <property type="match status" value="1"/>
</dbReference>
<evidence type="ECO:0000256" key="1">
    <source>
        <dbReference type="ARBA" id="ARBA00010718"/>
    </source>
</evidence>
<dbReference type="PANTHER" id="PTHR18952:SF208">
    <property type="entry name" value="CARBONIC ANHYDRASE XA-RELATED"/>
    <property type="match status" value="1"/>
</dbReference>
<dbReference type="InterPro" id="IPR036398">
    <property type="entry name" value="CA_dom_sf"/>
</dbReference>
<dbReference type="GO" id="GO:0008270">
    <property type="term" value="F:zinc ion binding"/>
    <property type="evidence" value="ECO:0007669"/>
    <property type="project" value="InterPro"/>
</dbReference>
<feature type="domain" description="Alpha-carbonic anhydrase" evidence="3">
    <location>
        <begin position="1"/>
        <end position="119"/>
    </location>
</feature>
<dbReference type="InterPro" id="IPR001148">
    <property type="entry name" value="CA_dom"/>
</dbReference>
<feature type="region of interest" description="Disordered" evidence="2">
    <location>
        <begin position="88"/>
        <end position="115"/>
    </location>
</feature>
<dbReference type="PANTHER" id="PTHR18952">
    <property type="entry name" value="CARBONIC ANHYDRASE"/>
    <property type="match status" value="1"/>
</dbReference>